<dbReference type="AlphaFoldDB" id="A0A134ABW8"/>
<proteinExistence type="predicted"/>
<comment type="caution">
    <text evidence="1">The sequence shown here is derived from an EMBL/GenBank/DDBJ whole genome shotgun (WGS) entry which is preliminary data.</text>
</comment>
<keyword evidence="2" id="KW-1185">Reference proteome</keyword>
<accession>A0A134ABW8</accession>
<dbReference type="STRING" id="755172.HMPREF1863_01721"/>
<evidence type="ECO:0000313" key="1">
    <source>
        <dbReference type="EMBL" id="KXB65213.1"/>
    </source>
</evidence>
<dbReference type="Proteomes" id="UP000070442">
    <property type="component" value="Unassembled WGS sequence"/>
</dbReference>
<reference evidence="2" key="1">
    <citation type="submission" date="2016-01" db="EMBL/GenBank/DDBJ databases">
        <authorList>
            <person name="Mitreva M."/>
            <person name="Pepin K.H."/>
            <person name="Mihindukulasuriya K.A."/>
            <person name="Fulton R."/>
            <person name="Fronick C."/>
            <person name="O'Laughlin M."/>
            <person name="Miner T."/>
            <person name="Herter B."/>
            <person name="Rosa B.A."/>
            <person name="Cordes M."/>
            <person name="Tomlinson C."/>
            <person name="Wollam A."/>
            <person name="Palsikar V.B."/>
            <person name="Mardis E.R."/>
            <person name="Wilson R.K."/>
        </authorList>
    </citation>
    <scope>NUCLEOTIDE SEQUENCE [LARGE SCALE GENOMIC DNA]</scope>
    <source>
        <strain evidence="2">DNF00729</strain>
    </source>
</reference>
<sequence length="64" mass="7079">MKIAVNTPMGTPIIIEPKVTITEPKIMGKIPKLAGVDVGRHSFPRIKWLGPVFKIKGTPFLKIK</sequence>
<dbReference type="EMBL" id="LSDG01000045">
    <property type="protein sequence ID" value="KXB65213.1"/>
    <property type="molecule type" value="Genomic_DNA"/>
</dbReference>
<evidence type="ECO:0000313" key="2">
    <source>
        <dbReference type="Proteomes" id="UP000070442"/>
    </source>
</evidence>
<gene>
    <name evidence="1" type="ORF">HMPREF1863_01721</name>
</gene>
<name>A0A134ABW8_9FIRM</name>
<organism evidence="1 2">
    <name type="scientific">Aedoeadaptatus coxii</name>
    <dbReference type="NCBI Taxonomy" id="755172"/>
    <lineage>
        <taxon>Bacteria</taxon>
        <taxon>Bacillati</taxon>
        <taxon>Bacillota</taxon>
        <taxon>Tissierellia</taxon>
        <taxon>Tissierellales</taxon>
        <taxon>Peptoniphilaceae</taxon>
        <taxon>Aedoeadaptatus</taxon>
    </lineage>
</organism>
<protein>
    <submittedName>
        <fullName evidence="1">Uncharacterized protein</fullName>
    </submittedName>
</protein>